<dbReference type="SMART" id="SM00342">
    <property type="entry name" value="HTH_ARAC"/>
    <property type="match status" value="1"/>
</dbReference>
<proteinExistence type="predicted"/>
<dbReference type="SUPFAM" id="SSF51182">
    <property type="entry name" value="RmlC-like cupins"/>
    <property type="match status" value="1"/>
</dbReference>
<dbReference type="InterPro" id="IPR018062">
    <property type="entry name" value="HTH_AraC-typ_CS"/>
</dbReference>
<feature type="domain" description="HTH araC/xylS-type" evidence="4">
    <location>
        <begin position="218"/>
        <end position="316"/>
    </location>
</feature>
<accession>A0A8J6M326</accession>
<dbReference type="GO" id="GO:0003700">
    <property type="term" value="F:DNA-binding transcription factor activity"/>
    <property type="evidence" value="ECO:0007669"/>
    <property type="project" value="InterPro"/>
</dbReference>
<evidence type="ECO:0000256" key="1">
    <source>
        <dbReference type="ARBA" id="ARBA00023015"/>
    </source>
</evidence>
<dbReference type="InterPro" id="IPR018060">
    <property type="entry name" value="HTH_AraC"/>
</dbReference>
<dbReference type="Gene3D" id="2.60.120.10">
    <property type="entry name" value="Jelly Rolls"/>
    <property type="match status" value="1"/>
</dbReference>
<gene>
    <name evidence="5" type="ORF">H8B19_14275</name>
</gene>
<dbReference type="InterPro" id="IPR009057">
    <property type="entry name" value="Homeodomain-like_sf"/>
</dbReference>
<dbReference type="PRINTS" id="PR00032">
    <property type="entry name" value="HTHARAC"/>
</dbReference>
<dbReference type="Gene3D" id="1.10.10.60">
    <property type="entry name" value="Homeodomain-like"/>
    <property type="match status" value="2"/>
</dbReference>
<keyword evidence="2" id="KW-0238">DNA-binding</keyword>
<dbReference type="SUPFAM" id="SSF46689">
    <property type="entry name" value="Homeodomain-like"/>
    <property type="match status" value="2"/>
</dbReference>
<dbReference type="Pfam" id="PF12833">
    <property type="entry name" value="HTH_18"/>
    <property type="match status" value="1"/>
</dbReference>
<dbReference type="Pfam" id="PF12852">
    <property type="entry name" value="Cupin_6"/>
    <property type="match status" value="1"/>
</dbReference>
<evidence type="ECO:0000256" key="2">
    <source>
        <dbReference type="ARBA" id="ARBA00023125"/>
    </source>
</evidence>
<name>A0A8J6M326_9ALTE</name>
<reference evidence="5" key="2">
    <citation type="submission" date="2020-08" db="EMBL/GenBank/DDBJ databases">
        <authorList>
            <person name="Lai Q."/>
        </authorList>
    </citation>
    <scope>NUCLEOTIDE SEQUENCE</scope>
    <source>
        <strain evidence="5">S27-2</strain>
    </source>
</reference>
<dbReference type="GO" id="GO:0043565">
    <property type="term" value="F:sequence-specific DNA binding"/>
    <property type="evidence" value="ECO:0007669"/>
    <property type="project" value="InterPro"/>
</dbReference>
<keyword evidence="3" id="KW-0804">Transcription</keyword>
<dbReference type="InterPro" id="IPR032783">
    <property type="entry name" value="AraC_lig"/>
</dbReference>
<keyword evidence="6" id="KW-1185">Reference proteome</keyword>
<evidence type="ECO:0000313" key="6">
    <source>
        <dbReference type="Proteomes" id="UP000601768"/>
    </source>
</evidence>
<dbReference type="PROSITE" id="PS01124">
    <property type="entry name" value="HTH_ARAC_FAMILY_2"/>
    <property type="match status" value="1"/>
</dbReference>
<dbReference type="EMBL" id="JACNEP010000013">
    <property type="protein sequence ID" value="MBC3767048.1"/>
    <property type="molecule type" value="Genomic_DNA"/>
</dbReference>
<dbReference type="InterPro" id="IPR020449">
    <property type="entry name" value="Tscrpt_reg_AraC-type_HTH"/>
</dbReference>
<protein>
    <submittedName>
        <fullName evidence="5">AraC family transcriptional regulator</fullName>
    </submittedName>
</protein>
<sequence>MQFDIQQRISQPVTQDPLANLLHTLQLDSVFYTRSSLSAPWGVAMPPIENSMMFHLIVEGEVLLEINQQSYHLQAGDFVILPFGQGHIIKDAKNSPAVPLHDLPIKNITPRYETLIYGGGGAQCELICGAVFFTNPLVNKLISLLPVVLQISQNNPQAQQTIQQLIQILGAEAQNIALGGEAIITRLADILVIHAIRQYIDEQQNIGWLKAMKDKRIGRALQLIHQAPDTQWTLISLANEVGMSRTAFSQRFKLLVGETPLHYISQWRMSLAHQRLSMTSDSILEIGLDLGYQSESAFCRAFKKLNGHSPSQVRRQKRIEISNSH</sequence>
<dbReference type="PROSITE" id="PS00041">
    <property type="entry name" value="HTH_ARAC_FAMILY_1"/>
    <property type="match status" value="1"/>
</dbReference>
<organism evidence="5 6">
    <name type="scientific">Neptunicella marina</name>
    <dbReference type="NCBI Taxonomy" id="2125989"/>
    <lineage>
        <taxon>Bacteria</taxon>
        <taxon>Pseudomonadati</taxon>
        <taxon>Pseudomonadota</taxon>
        <taxon>Gammaproteobacteria</taxon>
        <taxon>Alteromonadales</taxon>
        <taxon>Alteromonadaceae</taxon>
        <taxon>Neptunicella</taxon>
    </lineage>
</organism>
<evidence type="ECO:0000256" key="3">
    <source>
        <dbReference type="ARBA" id="ARBA00023163"/>
    </source>
</evidence>
<comment type="caution">
    <text evidence="5">The sequence shown here is derived from an EMBL/GenBank/DDBJ whole genome shotgun (WGS) entry which is preliminary data.</text>
</comment>
<evidence type="ECO:0000259" key="4">
    <source>
        <dbReference type="PROSITE" id="PS01124"/>
    </source>
</evidence>
<dbReference type="PANTHER" id="PTHR43280">
    <property type="entry name" value="ARAC-FAMILY TRANSCRIPTIONAL REGULATOR"/>
    <property type="match status" value="1"/>
</dbReference>
<dbReference type="InterPro" id="IPR014710">
    <property type="entry name" value="RmlC-like_jellyroll"/>
</dbReference>
<dbReference type="Proteomes" id="UP000601768">
    <property type="component" value="Unassembled WGS sequence"/>
</dbReference>
<reference evidence="5" key="1">
    <citation type="journal article" date="2018" name="Int. J. Syst. Evol. Microbiol.">
        <title>Neptunicella marina gen. nov., sp. nov., isolated from surface seawater.</title>
        <authorList>
            <person name="Liu X."/>
            <person name="Lai Q."/>
            <person name="Du Y."/>
            <person name="Zhang X."/>
            <person name="Liu Z."/>
            <person name="Sun F."/>
            <person name="Shao Z."/>
        </authorList>
    </citation>
    <scope>NUCLEOTIDE SEQUENCE</scope>
    <source>
        <strain evidence="5">S27-2</strain>
    </source>
</reference>
<dbReference type="RefSeq" id="WP_186507563.1">
    <property type="nucleotide sequence ID" value="NZ_JACNEP010000013.1"/>
</dbReference>
<keyword evidence="1" id="KW-0805">Transcription regulation</keyword>
<dbReference type="AlphaFoldDB" id="A0A8J6M326"/>
<dbReference type="InterPro" id="IPR011051">
    <property type="entry name" value="RmlC_Cupin_sf"/>
</dbReference>
<evidence type="ECO:0000313" key="5">
    <source>
        <dbReference type="EMBL" id="MBC3767048.1"/>
    </source>
</evidence>
<dbReference type="PANTHER" id="PTHR43280:SF11">
    <property type="entry name" value="RCS-SPECIFIC HTH-TYPE TRANSCRIPTIONAL ACTIVATOR RCLR"/>
    <property type="match status" value="1"/>
</dbReference>